<dbReference type="RefSeq" id="WP_346245915.1">
    <property type="nucleotide sequence ID" value="NZ_JBDIZK010000003.1"/>
</dbReference>
<keyword evidence="2" id="KW-1185">Reference proteome</keyword>
<evidence type="ECO:0000313" key="1">
    <source>
        <dbReference type="EMBL" id="MEN3746924.1"/>
    </source>
</evidence>
<protein>
    <submittedName>
        <fullName evidence="1">Uncharacterized protein</fullName>
    </submittedName>
</protein>
<evidence type="ECO:0000313" key="2">
    <source>
        <dbReference type="Proteomes" id="UP001427805"/>
    </source>
</evidence>
<dbReference type="Proteomes" id="UP001427805">
    <property type="component" value="Unassembled WGS sequence"/>
</dbReference>
<sequence length="97" mass="10997">MVFDLRGALLKKEEIESARLMDFEFRLRARTMRMLAAAIGHDPEAMVGRIALQEDEAILADLDPANPDIRADFARARDEARRRLIAERGDPTPHKLA</sequence>
<comment type="caution">
    <text evidence="1">The sequence shown here is derived from an EMBL/GenBank/DDBJ whole genome shotgun (WGS) entry which is preliminary data.</text>
</comment>
<accession>A0ABV0B5Q3</accession>
<name>A0ABV0B5Q3_9SPHN</name>
<gene>
    <name evidence="1" type="ORF">TPR58_07080</name>
</gene>
<organism evidence="1 2">
    <name type="scientific">Sphingomonas rustica</name>
    <dbReference type="NCBI Taxonomy" id="3103142"/>
    <lineage>
        <taxon>Bacteria</taxon>
        <taxon>Pseudomonadati</taxon>
        <taxon>Pseudomonadota</taxon>
        <taxon>Alphaproteobacteria</taxon>
        <taxon>Sphingomonadales</taxon>
        <taxon>Sphingomonadaceae</taxon>
        <taxon>Sphingomonas</taxon>
    </lineage>
</organism>
<proteinExistence type="predicted"/>
<dbReference type="EMBL" id="JBDIZK010000003">
    <property type="protein sequence ID" value="MEN3746924.1"/>
    <property type="molecule type" value="Genomic_DNA"/>
</dbReference>
<reference evidence="1 2" key="1">
    <citation type="submission" date="2024-05" db="EMBL/GenBank/DDBJ databases">
        <title>Sphingomonas sp. HF-S3 16S ribosomal RNA gene Genome sequencing and assembly.</title>
        <authorList>
            <person name="Lee H."/>
        </authorList>
    </citation>
    <scope>NUCLEOTIDE SEQUENCE [LARGE SCALE GENOMIC DNA]</scope>
    <source>
        <strain evidence="1 2">HF-S3</strain>
    </source>
</reference>